<dbReference type="PANTHER" id="PTHR32075:SF6">
    <property type="entry name" value="ISWI CHROMATIN-REMODELING COMPLEX SUBUNIT YPL216W-RELATED"/>
    <property type="match status" value="1"/>
</dbReference>
<feature type="compositionally biased region" description="Basic and acidic residues" evidence="6">
    <location>
        <begin position="553"/>
        <end position="562"/>
    </location>
</feature>
<dbReference type="SMART" id="SM00571">
    <property type="entry name" value="DDT"/>
    <property type="match status" value="1"/>
</dbReference>
<dbReference type="GO" id="GO:0000781">
    <property type="term" value="C:chromosome, telomeric region"/>
    <property type="evidence" value="ECO:0007669"/>
    <property type="project" value="GOC"/>
</dbReference>
<feature type="region of interest" description="Disordered" evidence="6">
    <location>
        <begin position="553"/>
        <end position="594"/>
    </location>
</feature>
<dbReference type="GO" id="GO:0031509">
    <property type="term" value="P:subtelomeric heterochromatin formation"/>
    <property type="evidence" value="ECO:0007669"/>
    <property type="project" value="EnsemblFungi"/>
</dbReference>
<evidence type="ECO:0000256" key="6">
    <source>
        <dbReference type="SAM" id="MobiDB-lite"/>
    </source>
</evidence>
<evidence type="ECO:0000256" key="4">
    <source>
        <dbReference type="PROSITE-ProRule" id="PRU00475"/>
    </source>
</evidence>
<keyword evidence="3 4" id="KW-0539">Nucleus</keyword>
<evidence type="ECO:0000256" key="1">
    <source>
        <dbReference type="ARBA" id="ARBA00004123"/>
    </source>
</evidence>
<dbReference type="GeneID" id="5547744"/>
<proteinExistence type="predicted"/>
<protein>
    <recommendedName>
        <fullName evidence="11">WAC domain-containing protein</fullName>
    </recommendedName>
</protein>
<gene>
    <name evidence="9" type="ORF">Kpol_1002p41</name>
</gene>
<evidence type="ECO:0000256" key="3">
    <source>
        <dbReference type="ARBA" id="ARBA00023242"/>
    </source>
</evidence>
<dbReference type="AlphaFoldDB" id="A7TE72"/>
<accession>A7TE72</accession>
<feature type="region of interest" description="Disordered" evidence="6">
    <location>
        <begin position="272"/>
        <end position="353"/>
    </location>
</feature>
<feature type="compositionally biased region" description="Polar residues" evidence="6">
    <location>
        <begin position="295"/>
        <end position="317"/>
    </location>
</feature>
<dbReference type="HOGENOM" id="CLU_265647_0_0_1"/>
<feature type="compositionally biased region" description="Basic and acidic residues" evidence="6">
    <location>
        <begin position="322"/>
        <end position="348"/>
    </location>
</feature>
<evidence type="ECO:0000313" key="10">
    <source>
        <dbReference type="Proteomes" id="UP000000267"/>
    </source>
</evidence>
<feature type="compositionally biased region" description="Basic and acidic residues" evidence="6">
    <location>
        <begin position="572"/>
        <end position="581"/>
    </location>
</feature>
<evidence type="ECO:0000256" key="5">
    <source>
        <dbReference type="SAM" id="Coils"/>
    </source>
</evidence>
<evidence type="ECO:0000313" key="9">
    <source>
        <dbReference type="EMBL" id="EDO19394.1"/>
    </source>
</evidence>
<dbReference type="Pfam" id="PF10537">
    <property type="entry name" value="WAC_Acf1_DNA_bd"/>
    <property type="match status" value="1"/>
</dbReference>
<dbReference type="PANTHER" id="PTHR32075">
    <property type="entry name" value="ISWI CHROMATIN-REMODELING COMPLEX SUBUNIT YPL216W-RELATED"/>
    <property type="match status" value="1"/>
</dbReference>
<evidence type="ECO:0008006" key="11">
    <source>
        <dbReference type="Google" id="ProtNLM"/>
    </source>
</evidence>
<dbReference type="GO" id="GO:0071444">
    <property type="term" value="P:cellular response to pheromone"/>
    <property type="evidence" value="ECO:0007669"/>
    <property type="project" value="EnsemblFungi"/>
</dbReference>
<feature type="region of interest" description="Disordered" evidence="6">
    <location>
        <begin position="996"/>
        <end position="1025"/>
    </location>
</feature>
<reference evidence="9 10" key="1">
    <citation type="journal article" date="2007" name="Proc. Natl. Acad. Sci. U.S.A.">
        <title>Independent sorting-out of thousands of duplicated gene pairs in two yeast species descended from a whole-genome duplication.</title>
        <authorList>
            <person name="Scannell D.R."/>
            <person name="Frank A.C."/>
            <person name="Conant G.C."/>
            <person name="Byrne K.P."/>
            <person name="Woolfit M."/>
            <person name="Wolfe K.H."/>
        </authorList>
    </citation>
    <scope>NUCLEOTIDE SEQUENCE [LARGE SCALE GENOMIC DNA]</scope>
    <source>
        <strain evidence="10">ATCC 22028 / DSM 70294 / BCRC 21397 / CBS 2163 / NBRC 10782 / NRRL Y-8283 / UCD 57-17</strain>
    </source>
</reference>
<dbReference type="Pfam" id="PF15612">
    <property type="entry name" value="WHIM1"/>
    <property type="match status" value="1"/>
</dbReference>
<evidence type="ECO:0000259" key="7">
    <source>
        <dbReference type="PROSITE" id="PS50827"/>
    </source>
</evidence>
<dbReference type="STRING" id="436907.A7TE72"/>
<organism evidence="10">
    <name type="scientific">Vanderwaltozyma polyspora (strain ATCC 22028 / DSM 70294 / BCRC 21397 / CBS 2163 / NBRC 10782 / NRRL Y-8283 / UCD 57-17)</name>
    <name type="common">Kluyveromyces polysporus</name>
    <dbReference type="NCBI Taxonomy" id="436907"/>
    <lineage>
        <taxon>Eukaryota</taxon>
        <taxon>Fungi</taxon>
        <taxon>Dikarya</taxon>
        <taxon>Ascomycota</taxon>
        <taxon>Saccharomycotina</taxon>
        <taxon>Saccharomycetes</taxon>
        <taxon>Saccharomycetales</taxon>
        <taxon>Saccharomycetaceae</taxon>
        <taxon>Vanderwaltozyma</taxon>
    </lineage>
</organism>
<dbReference type="InterPro" id="IPR018501">
    <property type="entry name" value="DDT_dom"/>
</dbReference>
<sequence>MVLYKRKPIILPDPKPLPLDLNVNVWHIDETGEWFLTYREFLERMDFYTRHYFTCEITGTSCLTFFQALDSEESQFKYVEERFPIKLREPVARFLHFNSVKRLDALVESVYARFKNDFFPGEVVFLRKNKDSNVNSHQTTPAPEESISSVPITSTVSMDNSYPQFQKPYIIKEKAQFNAAIDSNTGEIIVPAYAKYMLIEESNVHSSLIADQTQIYRDRSSFTKHLIKCFCKITLTRASSKMGAPWCVKEEYLPIYGLTMEWPIDMLKYKEDEPKPEEKTNNNNNKRSRSHAIEENQQIPQDQYVQNESLQDQSSELTNDDSDGKKKDSEEKPSKKKKKTDDEIKKEEDEVAVEEAAASSAPITVIMEDLLLPYQGSPHIFERLTSYNNLLEELPLSENVMKPFKNFEKLLQVYQFFATFGRKIYISEFNLDQFITTLKCTDPYEMKGEVVYVEYHETPVENDLDESSESDWVRNPESRNLIKLQKNDRITYKIQKDEPASDEVLDNINNNGTALIIELFVSLLRLFMDENGDWVTLVTEEWIEEDKLKDIKTGEDNSKEDGIKEEDDSEDINSKEIKVEEDTAGEEENEGSTGDLDAKLEKCLNYRNVNWAERLAKRQFNNNFWLLILLGILQDSMHIPTYTDIVHNFTEKVIPEEISASQLPKQMWKNFCRNLTLDEKLDILWILVDLSCNYSPDIKNAIEESLELCGQLRSERFKISKDVKTEQNQLSMLLIELSQLNQVESNPEIEQRKTELEQKIEEQKQKVDGILMDKSFLEMKLLENDIQRLKPLGMDRYGNLYFWLELNGIHKKESSEQDSTEEINYHSGRLWVRGPNPEVAKIILHVTDEQLDNWRNIYIERGSAAATLEVFNIGKEKDGSYCYVDGDVRAKLVDENGVLNSLVELTPIQRKIIDETPSRLLLSDTQWYSFDDYEDVKSLMTWLDTWGRREHDLLRQFRPIESIFEDSFILKNKVINNKGFQQRESSLLKEFKENELTESELNPVDEGGEHSSSSDQNDDSKDETELEDIVEEIMKLDDCSKTRQILNQIQELESRRDQILEKIQARENSQRPGARVQLRAEKKRIKTTRESKIEKQSEILTDLLNLRHFQAMEDVIKWKNTLANKVWGTALRKNASGGKKTNIIDTVESRFKEILDRTSRTSSISVTN</sequence>
<dbReference type="GO" id="GO:0008623">
    <property type="term" value="C:CHRAC"/>
    <property type="evidence" value="ECO:0007669"/>
    <property type="project" value="EnsemblFungi"/>
</dbReference>
<dbReference type="Pfam" id="PF02791">
    <property type="entry name" value="DDT"/>
    <property type="match status" value="1"/>
</dbReference>
<feature type="coiled-coil region" evidence="5">
    <location>
        <begin position="1042"/>
        <end position="1069"/>
    </location>
</feature>
<dbReference type="OrthoDB" id="332390at2759"/>
<dbReference type="InterPro" id="IPR013136">
    <property type="entry name" value="WSTF_Acf1_Cbp146"/>
</dbReference>
<dbReference type="Pfam" id="PF15613">
    <property type="entry name" value="WSD"/>
    <property type="match status" value="1"/>
</dbReference>
<feature type="compositionally biased region" description="Acidic residues" evidence="6">
    <location>
        <begin position="1016"/>
        <end position="1025"/>
    </location>
</feature>
<feature type="coiled-coil region" evidence="5">
    <location>
        <begin position="746"/>
        <end position="773"/>
    </location>
</feature>
<dbReference type="PhylomeDB" id="A7TE72"/>
<dbReference type="InParanoid" id="A7TE72"/>
<keyword evidence="10" id="KW-1185">Reference proteome</keyword>
<dbReference type="EMBL" id="DS480379">
    <property type="protein sequence ID" value="EDO19394.1"/>
    <property type="molecule type" value="Genomic_DNA"/>
</dbReference>
<dbReference type="Proteomes" id="UP000000267">
    <property type="component" value="Unassembled WGS sequence"/>
</dbReference>
<dbReference type="PROSITE" id="PS51136">
    <property type="entry name" value="WAC"/>
    <property type="match status" value="1"/>
</dbReference>
<dbReference type="GO" id="GO:0000122">
    <property type="term" value="P:negative regulation of transcription by RNA polymerase II"/>
    <property type="evidence" value="ECO:0007669"/>
    <property type="project" value="EnsemblFungi"/>
</dbReference>
<feature type="domain" description="DDT" evidence="7">
    <location>
        <begin position="404"/>
        <end position="464"/>
    </location>
</feature>
<dbReference type="InterPro" id="IPR028942">
    <property type="entry name" value="WHIM1_dom"/>
</dbReference>
<dbReference type="KEGG" id="vpo:Kpol_1002p41"/>
<comment type="subcellular location">
    <subcellularLocation>
        <location evidence="1 4">Nucleus</location>
    </subcellularLocation>
</comment>
<keyword evidence="2 5" id="KW-0175">Coiled coil</keyword>
<dbReference type="OMA" id="GAPWCVK"/>
<name>A7TE72_VANPO</name>
<dbReference type="PROSITE" id="PS50827">
    <property type="entry name" value="DDT"/>
    <property type="match status" value="1"/>
</dbReference>
<dbReference type="InterPro" id="IPR028941">
    <property type="entry name" value="WHIM2_dom"/>
</dbReference>
<evidence type="ECO:0000259" key="8">
    <source>
        <dbReference type="PROSITE" id="PS51136"/>
    </source>
</evidence>
<dbReference type="RefSeq" id="XP_001647252.1">
    <property type="nucleotide sequence ID" value="XM_001647202.1"/>
</dbReference>
<feature type="domain" description="WAC" evidence="8">
    <location>
        <begin position="23"/>
        <end position="130"/>
    </location>
</feature>
<dbReference type="FunCoup" id="A7TE72">
    <property type="interactions" value="327"/>
</dbReference>
<evidence type="ECO:0000256" key="2">
    <source>
        <dbReference type="ARBA" id="ARBA00023054"/>
    </source>
</evidence>
<dbReference type="eggNOG" id="KOG1245">
    <property type="taxonomic scope" value="Eukaryota"/>
</dbReference>